<name>A0A1F6Y5H6_9BACT</name>
<comment type="caution">
    <text evidence="1">The sequence shown here is derived from an EMBL/GenBank/DDBJ whole genome shotgun (WGS) entry which is preliminary data.</text>
</comment>
<gene>
    <name evidence="1" type="ORF">A3G98_01370</name>
</gene>
<dbReference type="EMBL" id="MFVR01000014">
    <property type="protein sequence ID" value="OGJ01627.1"/>
    <property type="molecule type" value="Genomic_DNA"/>
</dbReference>
<protein>
    <submittedName>
        <fullName evidence="1">Uncharacterized protein</fullName>
    </submittedName>
</protein>
<reference evidence="1 2" key="1">
    <citation type="journal article" date="2016" name="Nat. Commun.">
        <title>Thousands of microbial genomes shed light on interconnected biogeochemical processes in an aquifer system.</title>
        <authorList>
            <person name="Anantharaman K."/>
            <person name="Brown C.T."/>
            <person name="Hug L.A."/>
            <person name="Sharon I."/>
            <person name="Castelle C.J."/>
            <person name="Probst A.J."/>
            <person name="Thomas B.C."/>
            <person name="Singh A."/>
            <person name="Wilkins M.J."/>
            <person name="Karaoz U."/>
            <person name="Brodie E.L."/>
            <person name="Williams K.H."/>
            <person name="Hubbard S.S."/>
            <person name="Banfield J.F."/>
        </authorList>
    </citation>
    <scope>NUCLEOTIDE SEQUENCE [LARGE SCALE GENOMIC DNA]</scope>
</reference>
<dbReference type="AlphaFoldDB" id="A0A1F6Y5H6"/>
<accession>A0A1F6Y5H6</accession>
<sequence>MEQLKRRIAKSGLDASDLQKMNDEKQKSYSARIRYAHQRLIEEGRPEKYVMTKQDVATALGISKENLQSKLYSVYKTNNLAAILNGLGLPNNYTEEY</sequence>
<evidence type="ECO:0000313" key="2">
    <source>
        <dbReference type="Proteomes" id="UP000178661"/>
    </source>
</evidence>
<proteinExistence type="predicted"/>
<evidence type="ECO:0000313" key="1">
    <source>
        <dbReference type="EMBL" id="OGJ01627.1"/>
    </source>
</evidence>
<organism evidence="1 2">
    <name type="scientific">Candidatus Nomurabacteria bacterium RIFCSPLOWO2_12_FULL_37_8</name>
    <dbReference type="NCBI Taxonomy" id="1801793"/>
    <lineage>
        <taxon>Bacteria</taxon>
        <taxon>Candidatus Nomuraibacteriota</taxon>
    </lineage>
</organism>
<dbReference type="Proteomes" id="UP000178661">
    <property type="component" value="Unassembled WGS sequence"/>
</dbReference>